<sequence>MKDYELVFWRSQVPYTGYGGLELEGNSKGQVNAEFITKNDGKLLDWKGSWRRSFIHKFIIKKNSQMIMNVQSLKRIKVVRKYLPMGSGSMESILMSYSNLSYVQPSQFKDYITQVRGSGLVDQLRSKGLVDAM</sequence>
<dbReference type="EMBL" id="CALTRL010006024">
    <property type="protein sequence ID" value="CAH7688849.1"/>
    <property type="molecule type" value="Genomic_DNA"/>
</dbReference>
<organism evidence="1 2">
    <name type="scientific">Phakopsora pachyrhizi</name>
    <name type="common">Asian soybean rust disease fungus</name>
    <dbReference type="NCBI Taxonomy" id="170000"/>
    <lineage>
        <taxon>Eukaryota</taxon>
        <taxon>Fungi</taxon>
        <taxon>Dikarya</taxon>
        <taxon>Basidiomycota</taxon>
        <taxon>Pucciniomycotina</taxon>
        <taxon>Pucciniomycetes</taxon>
        <taxon>Pucciniales</taxon>
        <taxon>Phakopsoraceae</taxon>
        <taxon>Phakopsora</taxon>
    </lineage>
</organism>
<keyword evidence="2" id="KW-1185">Reference proteome</keyword>
<dbReference type="Proteomes" id="UP001153365">
    <property type="component" value="Unassembled WGS sequence"/>
</dbReference>
<protein>
    <submittedName>
        <fullName evidence="1">Uncharacterized protein</fullName>
    </submittedName>
</protein>
<gene>
    <name evidence="1" type="ORF">PPACK8108_LOCUS23883</name>
</gene>
<reference evidence="1" key="1">
    <citation type="submission" date="2022-06" db="EMBL/GenBank/DDBJ databases">
        <authorList>
            <consortium name="SYNGENTA / RWTH Aachen University"/>
        </authorList>
    </citation>
    <scope>NUCLEOTIDE SEQUENCE</scope>
</reference>
<name>A0AAV0BQB3_PHAPC</name>
<comment type="caution">
    <text evidence="1">The sequence shown here is derived from an EMBL/GenBank/DDBJ whole genome shotgun (WGS) entry which is preliminary data.</text>
</comment>
<evidence type="ECO:0000313" key="1">
    <source>
        <dbReference type="EMBL" id="CAH7688849.1"/>
    </source>
</evidence>
<dbReference type="AlphaFoldDB" id="A0AAV0BQB3"/>
<accession>A0AAV0BQB3</accession>
<evidence type="ECO:0000313" key="2">
    <source>
        <dbReference type="Proteomes" id="UP001153365"/>
    </source>
</evidence>
<proteinExistence type="predicted"/>